<feature type="compositionally biased region" description="Low complexity" evidence="1">
    <location>
        <begin position="573"/>
        <end position="587"/>
    </location>
</feature>
<gene>
    <name evidence="3" type="ORF">BSL78_03227</name>
</gene>
<feature type="region of interest" description="Disordered" evidence="1">
    <location>
        <begin position="1013"/>
        <end position="1044"/>
    </location>
</feature>
<evidence type="ECO:0000259" key="2">
    <source>
        <dbReference type="Pfam" id="PF16059"/>
    </source>
</evidence>
<feature type="compositionally biased region" description="Basic and acidic residues" evidence="1">
    <location>
        <begin position="1644"/>
        <end position="1663"/>
    </location>
</feature>
<evidence type="ECO:0000313" key="4">
    <source>
        <dbReference type="Proteomes" id="UP000230750"/>
    </source>
</evidence>
<feature type="region of interest" description="Disordered" evidence="1">
    <location>
        <begin position="529"/>
        <end position="597"/>
    </location>
</feature>
<dbReference type="Pfam" id="PF16059">
    <property type="entry name" value="MGA_dom"/>
    <property type="match status" value="1"/>
</dbReference>
<feature type="compositionally biased region" description="Basic residues" evidence="1">
    <location>
        <begin position="245"/>
        <end position="258"/>
    </location>
</feature>
<organism evidence="3 4">
    <name type="scientific">Stichopus japonicus</name>
    <name type="common">Sea cucumber</name>
    <dbReference type="NCBI Taxonomy" id="307972"/>
    <lineage>
        <taxon>Eukaryota</taxon>
        <taxon>Metazoa</taxon>
        <taxon>Echinodermata</taxon>
        <taxon>Eleutherozoa</taxon>
        <taxon>Echinozoa</taxon>
        <taxon>Holothuroidea</taxon>
        <taxon>Aspidochirotacea</taxon>
        <taxon>Aspidochirotida</taxon>
        <taxon>Stichopodidae</taxon>
        <taxon>Apostichopus</taxon>
    </lineage>
</organism>
<feature type="compositionally biased region" description="Basic and acidic residues" evidence="1">
    <location>
        <begin position="588"/>
        <end position="597"/>
    </location>
</feature>
<dbReference type="EMBL" id="MRZV01000072">
    <property type="protein sequence ID" value="PIK59855.1"/>
    <property type="molecule type" value="Genomic_DNA"/>
</dbReference>
<feature type="region of interest" description="Disordered" evidence="1">
    <location>
        <begin position="722"/>
        <end position="746"/>
    </location>
</feature>
<reference evidence="3 4" key="1">
    <citation type="journal article" date="2017" name="PLoS Biol.">
        <title>The sea cucumber genome provides insights into morphological evolution and visceral regeneration.</title>
        <authorList>
            <person name="Zhang X."/>
            <person name="Sun L."/>
            <person name="Yuan J."/>
            <person name="Sun Y."/>
            <person name="Gao Y."/>
            <person name="Zhang L."/>
            <person name="Li S."/>
            <person name="Dai H."/>
            <person name="Hamel J.F."/>
            <person name="Liu C."/>
            <person name="Yu Y."/>
            <person name="Liu S."/>
            <person name="Lin W."/>
            <person name="Guo K."/>
            <person name="Jin S."/>
            <person name="Xu P."/>
            <person name="Storey K.B."/>
            <person name="Huan P."/>
            <person name="Zhang T."/>
            <person name="Zhou Y."/>
            <person name="Zhang J."/>
            <person name="Lin C."/>
            <person name="Li X."/>
            <person name="Xing L."/>
            <person name="Huo D."/>
            <person name="Sun M."/>
            <person name="Wang L."/>
            <person name="Mercier A."/>
            <person name="Li F."/>
            <person name="Yang H."/>
            <person name="Xiang J."/>
        </authorList>
    </citation>
    <scope>NUCLEOTIDE SEQUENCE [LARGE SCALE GENOMIC DNA]</scope>
    <source>
        <strain evidence="3">Shaxun</strain>
        <tissue evidence="3">Muscle</tissue>
    </source>
</reference>
<feature type="compositionally biased region" description="Basic residues" evidence="1">
    <location>
        <begin position="820"/>
        <end position="829"/>
    </location>
</feature>
<feature type="compositionally biased region" description="Low complexity" evidence="1">
    <location>
        <begin position="730"/>
        <end position="739"/>
    </location>
</feature>
<keyword evidence="4" id="KW-1185">Reference proteome</keyword>
<feature type="region of interest" description="Disordered" evidence="1">
    <location>
        <begin position="927"/>
        <end position="947"/>
    </location>
</feature>
<accession>A0A2G8LHZ6</accession>
<feature type="compositionally biased region" description="Basic and acidic residues" evidence="1">
    <location>
        <begin position="1559"/>
        <end position="1576"/>
    </location>
</feature>
<feature type="region of interest" description="Disordered" evidence="1">
    <location>
        <begin position="238"/>
        <end position="291"/>
    </location>
</feature>
<feature type="compositionally biased region" description="Acidic residues" evidence="1">
    <location>
        <begin position="282"/>
        <end position="291"/>
    </location>
</feature>
<feature type="compositionally biased region" description="Polar residues" evidence="1">
    <location>
        <begin position="79"/>
        <end position="93"/>
    </location>
</feature>
<name>A0A2G8LHZ6_STIJA</name>
<protein>
    <submittedName>
        <fullName evidence="3">Putative MAX gene-associated protein isoform X7</fullName>
    </submittedName>
</protein>
<feature type="compositionally biased region" description="Basic and acidic residues" evidence="1">
    <location>
        <begin position="1674"/>
        <end position="1686"/>
    </location>
</feature>
<dbReference type="Proteomes" id="UP000230750">
    <property type="component" value="Unassembled WGS sequence"/>
</dbReference>
<feature type="region of interest" description="Disordered" evidence="1">
    <location>
        <begin position="805"/>
        <end position="834"/>
    </location>
</feature>
<dbReference type="OrthoDB" id="6119313at2759"/>
<proteinExistence type="predicted"/>
<feature type="compositionally biased region" description="Basic and acidic residues" evidence="1">
    <location>
        <begin position="409"/>
        <end position="426"/>
    </location>
</feature>
<feature type="region of interest" description="Disordered" evidence="1">
    <location>
        <begin position="1"/>
        <end position="53"/>
    </location>
</feature>
<feature type="compositionally biased region" description="Basic and acidic residues" evidence="1">
    <location>
        <begin position="22"/>
        <end position="43"/>
    </location>
</feature>
<feature type="compositionally biased region" description="Basic and acidic residues" evidence="1">
    <location>
        <begin position="1140"/>
        <end position="1151"/>
    </location>
</feature>
<feature type="region of interest" description="Disordered" evidence="1">
    <location>
        <begin position="1712"/>
        <end position="1745"/>
    </location>
</feature>
<feature type="compositionally biased region" description="Polar residues" evidence="1">
    <location>
        <begin position="540"/>
        <end position="559"/>
    </location>
</feature>
<evidence type="ECO:0000256" key="1">
    <source>
        <dbReference type="SAM" id="MobiDB-lite"/>
    </source>
</evidence>
<sequence length="1769" mass="195727">MPIIVSVASVESGDTFKTPGEVSDKESPGSLEKEGFESKRSAEESEISSPNIVQCQGSVTTDVLVGSSAAAVGYDEDNIGQNPSMGTASESNGNFGGSETIAAEEREVDVIDGISFLSFASKEDLIRYTATSNRKGKGKRKSTSVLGITWAMSKRKRKLLKKSPKPQKLSIFPGNLKEQSQKQIEDYQNTFLQDLKQQKRQEILHPALLKKRCKYIKRSLDCGIPLVLDLELLGVNLDKEDGPPKKKKKKKKRKKSHKSHDTVYEVLSSVVKEASPKPSLNTDDDDDKEISYFDDIDDFDQETLDTYTTENSDDETGNDLRQDIFDQSNRLADASGTDLQKRTDQSTRIEEPLQTQSLSTIVEETSKKDGPVSGILTNENEVFKPFEKPVISHTAAFQSSELDLYLDKEVKEKTGTPGTRDKEKKKSLSSRHMKRLNSAIQGISLSSLFTGKRPSDKIPSFSKKVADPNKLNVRKEVAGIDTISEQRAMVTSGGSKTRIGNTILRKSTAGAARFHRDLKVRAAVDKKDHLVRKGEIPQPKASNSDLNWQSDRSSKQSTFLDRLVHNVRQATGSEMKPSSKPKSVKSSSMKDQDSTAKIDRLVHNVSQATGTEMEASSKPKLVKSALLKDQDSTAKIDRLVHNVRQATGTEMEASSKPKLVKSALLKDQDSTAKIDRLVHNVRQATGTEKEASIKPKLVKSALLTDQDSTAKIDRLVQNVSQATGTEMETSSKPKLAKPSSLKDQDSTAKKLIVEAQKVDRSDYTSLKIVQNRIIHVSTMENMRVASSGFLPVRDPTSPSIKKQLTKVVEKKDDEPSSRPPVRKSKRKQSFKVPCIPEEGPPMLRDYDALPGMPAKCGSDFCRLGCICDSLSWKAEEDLQHCRKLECMFECSCERFPSLRILRARKRPAIFRADGMVFYDETGLMSDHDNGKKKRLDPSRSKEKSCDSQRKSCCKSASKPVRTTAFSKVIEKKKEVPIKETKNVITKQLKKDPGFSRGRVYIAKHIRYAARMEEQKQEDLKRAKSAAEQGSSSSSVSHGEGRLPPLKVVRTSAGFAVKTTVPDEETQDGFRLLKRVDRMMLNNQQYRRRKAEVLASEQAEEEDNVEKMNMAKRNETEATKASNGEDEQGDKSDTNATVQSEKGRNQDDGKNTIEELVWKSRRKDAEQGKHMTSNVSIKKHSNAVKPPSTKDPAVQTSIVAQPSKPFDKVAQSTELVTHNMTNLQSTPVPAKQLLLSLPGVAQHTFTPILQQGSVKTGINPPIILQPNLIPILPKSNVTPIQTVSKMLVQKRKNKKPNTEILYYWEIASHRSAGRRSASDGSKAKNIQAFLVHNPDGKAVLLVPTQTPDKNPELAIPGVSGAVPRAENRKATSVKESLSALRQPQRVKRLCDIAGHATSLVHLKQKHPFKNLRSVFVPNNHPCNTNRAFHLLVDVFSNCSWEQDAANLNQPIFNLAAKAGTVPHLKIAKYTVQRIGFKKHSQAARCINVSSSVAGNCREKIRIIGLFESKFFITDGREPLLQITELAPIPCQSKATKVDAPNEGEPIGTGEKSQQSGVEIHGSERKYETELKSEADVGKEKAIEGRIKDLTANVEVVHTIDDSSEEGNSNSLESVGSQLQPGKGSQPQDDISTGENLKLQPALVSRDSESAVCRRDQTFSEKDLVKLSSQPLGESADDRSISGPDKIEIGNNESAQGMKSFRAVESFPATNVSLEKRDTSANKSKEQHDRHSCHDEQVATTTTSRQKEDCKVVRKMMQEALLPNNLLTVHA</sequence>
<feature type="compositionally biased region" description="Polar residues" evidence="1">
    <location>
        <begin position="1616"/>
        <end position="1633"/>
    </location>
</feature>
<dbReference type="STRING" id="307972.A0A2G8LHZ6"/>
<feature type="region of interest" description="Disordered" evidence="1">
    <location>
        <begin position="1599"/>
        <end position="1695"/>
    </location>
</feature>
<feature type="region of interest" description="Disordered" evidence="1">
    <location>
        <begin position="1088"/>
        <end position="1151"/>
    </location>
</feature>
<feature type="domain" description="MGA conserved" evidence="2">
    <location>
        <begin position="855"/>
        <end position="893"/>
    </location>
</feature>
<feature type="compositionally biased region" description="Basic and acidic residues" evidence="1">
    <location>
        <begin position="807"/>
        <end position="816"/>
    </location>
</feature>
<feature type="compositionally biased region" description="Basic and acidic residues" evidence="1">
    <location>
        <begin position="1712"/>
        <end position="1735"/>
    </location>
</feature>
<comment type="caution">
    <text evidence="3">The sequence shown here is derived from an EMBL/GenBank/DDBJ whole genome shotgun (WGS) entry which is preliminary data.</text>
</comment>
<feature type="region of interest" description="Disordered" evidence="1">
    <location>
        <begin position="75"/>
        <end position="94"/>
    </location>
</feature>
<feature type="region of interest" description="Disordered" evidence="1">
    <location>
        <begin position="329"/>
        <end position="349"/>
    </location>
</feature>
<feature type="compositionally biased region" description="Low complexity" evidence="1">
    <location>
        <begin position="1604"/>
        <end position="1615"/>
    </location>
</feature>
<feature type="compositionally biased region" description="Basic and acidic residues" evidence="1">
    <location>
        <begin position="339"/>
        <end position="349"/>
    </location>
</feature>
<feature type="region of interest" description="Disordered" evidence="1">
    <location>
        <begin position="1533"/>
        <end position="1576"/>
    </location>
</feature>
<feature type="region of interest" description="Disordered" evidence="1">
    <location>
        <begin position="409"/>
        <end position="432"/>
    </location>
</feature>
<evidence type="ECO:0000313" key="3">
    <source>
        <dbReference type="EMBL" id="PIK59855.1"/>
    </source>
</evidence>
<dbReference type="InterPro" id="IPR032060">
    <property type="entry name" value="MGA_dom"/>
</dbReference>